<dbReference type="GO" id="GO:0003677">
    <property type="term" value="F:DNA binding"/>
    <property type="evidence" value="ECO:0007669"/>
    <property type="project" value="InterPro"/>
</dbReference>
<keyword evidence="3" id="KW-1185">Reference proteome</keyword>
<evidence type="ECO:0000313" key="3">
    <source>
        <dbReference type="Proteomes" id="UP000262802"/>
    </source>
</evidence>
<dbReference type="OrthoDB" id="1522635at2"/>
<dbReference type="Proteomes" id="UP000262802">
    <property type="component" value="Chromosome"/>
</dbReference>
<dbReference type="AlphaFoldDB" id="A0A3B7QXF4"/>
<dbReference type="InterPro" id="IPR006120">
    <property type="entry name" value="Resolvase_HTH_dom"/>
</dbReference>
<evidence type="ECO:0000259" key="1">
    <source>
        <dbReference type="Pfam" id="PF02796"/>
    </source>
</evidence>
<dbReference type="RefSeq" id="WP_119445388.1">
    <property type="nucleotide sequence ID" value="NZ_CP032317.1"/>
</dbReference>
<dbReference type="KEGG" id="hyh:D3Y59_12710"/>
<dbReference type="EMBL" id="CP032317">
    <property type="protein sequence ID" value="AYA37828.1"/>
    <property type="molecule type" value="Genomic_DNA"/>
</dbReference>
<dbReference type="InterPro" id="IPR025048">
    <property type="entry name" value="DUF3987"/>
</dbReference>
<dbReference type="Gene3D" id="1.10.10.60">
    <property type="entry name" value="Homeodomain-like"/>
    <property type="match status" value="1"/>
</dbReference>
<evidence type="ECO:0000313" key="2">
    <source>
        <dbReference type="EMBL" id="AYA37828.1"/>
    </source>
</evidence>
<dbReference type="Pfam" id="PF02796">
    <property type="entry name" value="HTH_7"/>
    <property type="match status" value="1"/>
</dbReference>
<dbReference type="GO" id="GO:0000150">
    <property type="term" value="F:DNA strand exchange activity"/>
    <property type="evidence" value="ECO:0007669"/>
    <property type="project" value="InterPro"/>
</dbReference>
<sequence>MATLDLDKLISLPADTGQTKPSSTLAWCLSKHSGGPCPDDGRNIWLTGLALFCNEQGVPEAELLDWALSHPPLATHREDRIRTTIRGNYTRHSAAFASKAYRDSVSYGVDTTTSALLPNQTEASPFANTPIIPGDVYASLPPLLLEVVAPFHSGRERDVVLTGALAVLSGCAPGVWGTYGDSRHGTNLFAFIVAPPASGKGNMRWARALATPAHQARVLESQQAHDQYTLELAAYEAAKRLAPKGAAPPTSPVVPPFRLLIIPGNNSAAGILKTLYHNDGHGIICESEADTLSGALKQDWGNFSDLLRKAFHHEPASVNRKTNSEYLEVVRPCLSIALTGTPGQVVGLIPTAENGLFSRFLFYCYDSPAVWRDVGPTAGREDLDRYFASLGKRVHKMMSLVQPPNPDGTGGLQAQLAQAQWEAINATGHRWLSRAKALPEADGAASIVFRMGLSMFRVAMLLALLRAYDQGHRLNGQLPMEDRDLTTALALGDVYLSHSLVLLDRMPSSASGLTAPRSKWADKAEQQERVKELHSQGLSVRTIAERTGLGKSTVDRWLK</sequence>
<feature type="domain" description="Resolvase HTH" evidence="1">
    <location>
        <begin position="525"/>
        <end position="555"/>
    </location>
</feature>
<organism evidence="2 3">
    <name type="scientific">Hymenobacter oligotrophus</name>
    <dbReference type="NCBI Taxonomy" id="2319843"/>
    <lineage>
        <taxon>Bacteria</taxon>
        <taxon>Pseudomonadati</taxon>
        <taxon>Bacteroidota</taxon>
        <taxon>Cytophagia</taxon>
        <taxon>Cytophagales</taxon>
        <taxon>Hymenobacteraceae</taxon>
        <taxon>Hymenobacter</taxon>
    </lineage>
</organism>
<reference evidence="2 3" key="1">
    <citation type="submission" date="2018-09" db="EMBL/GenBank/DDBJ databases">
        <title>Hymenobacter medium sp. nov., isolated from R2A medium.</title>
        <authorList>
            <person name="Yingchao G."/>
        </authorList>
    </citation>
    <scope>NUCLEOTIDE SEQUENCE [LARGE SCALE GENOMIC DNA]</scope>
    <source>
        <strain evidence="3">sh-6</strain>
    </source>
</reference>
<gene>
    <name evidence="2" type="ORF">D3Y59_12710</name>
</gene>
<accession>A0A3B7QXF4</accession>
<name>A0A3B7QXF4_9BACT</name>
<protein>
    <submittedName>
        <fullName evidence="2">DUF3987 domain-containing protein</fullName>
    </submittedName>
</protein>
<dbReference type="Pfam" id="PF13148">
    <property type="entry name" value="DUF3987"/>
    <property type="match status" value="1"/>
</dbReference>
<proteinExistence type="predicted"/>